<dbReference type="InterPro" id="IPR004088">
    <property type="entry name" value="KH_dom_type_1"/>
</dbReference>
<proteinExistence type="predicted"/>
<dbReference type="Gene3D" id="3.30.1370.10">
    <property type="entry name" value="K Homology domain, type 1"/>
    <property type="match status" value="1"/>
</dbReference>
<organism evidence="3 4">
    <name type="scientific">Astrephomene gubernaculifera</name>
    <dbReference type="NCBI Taxonomy" id="47775"/>
    <lineage>
        <taxon>Eukaryota</taxon>
        <taxon>Viridiplantae</taxon>
        <taxon>Chlorophyta</taxon>
        <taxon>core chlorophytes</taxon>
        <taxon>Chlorophyceae</taxon>
        <taxon>CS clade</taxon>
        <taxon>Chlamydomonadales</taxon>
        <taxon>Astrephomenaceae</taxon>
        <taxon>Astrephomene</taxon>
    </lineage>
</organism>
<accession>A0AAD3E023</accession>
<protein>
    <recommendedName>
        <fullName evidence="2">K Homology domain-containing protein</fullName>
    </recommendedName>
</protein>
<reference evidence="3 4" key="1">
    <citation type="journal article" date="2021" name="Sci. Rep.">
        <title>Genome sequencing of the multicellular alga Astrephomene provides insights into convergent evolution of germ-soma differentiation.</title>
        <authorList>
            <person name="Yamashita S."/>
            <person name="Yamamoto K."/>
            <person name="Matsuzaki R."/>
            <person name="Suzuki S."/>
            <person name="Yamaguchi H."/>
            <person name="Hirooka S."/>
            <person name="Minakuchi Y."/>
            <person name="Miyagishima S."/>
            <person name="Kawachi M."/>
            <person name="Toyoda A."/>
            <person name="Nozaki H."/>
        </authorList>
    </citation>
    <scope>NUCLEOTIDE SEQUENCE [LARGE SCALE GENOMIC DNA]</scope>
    <source>
        <strain evidence="3 4">NIES-4017</strain>
    </source>
</reference>
<dbReference type="GO" id="GO:0003723">
    <property type="term" value="F:RNA binding"/>
    <property type="evidence" value="ECO:0007669"/>
    <property type="project" value="InterPro"/>
</dbReference>
<dbReference type="AlphaFoldDB" id="A0AAD3E023"/>
<comment type="caution">
    <text evidence="3">The sequence shown here is derived from an EMBL/GenBank/DDBJ whole genome shotgun (WGS) entry which is preliminary data.</text>
</comment>
<evidence type="ECO:0000256" key="1">
    <source>
        <dbReference type="SAM" id="MobiDB-lite"/>
    </source>
</evidence>
<feature type="region of interest" description="Disordered" evidence="1">
    <location>
        <begin position="98"/>
        <end position="144"/>
    </location>
</feature>
<keyword evidence="4" id="KW-1185">Reference proteome</keyword>
<evidence type="ECO:0000313" key="4">
    <source>
        <dbReference type="Proteomes" id="UP001054857"/>
    </source>
</evidence>
<feature type="domain" description="K Homology" evidence="2">
    <location>
        <begin position="78"/>
        <end position="117"/>
    </location>
</feature>
<evidence type="ECO:0000259" key="2">
    <source>
        <dbReference type="Pfam" id="PF00013"/>
    </source>
</evidence>
<feature type="non-terminal residue" evidence="3">
    <location>
        <position position="1"/>
    </location>
</feature>
<dbReference type="Pfam" id="PF00013">
    <property type="entry name" value="KH_1"/>
    <property type="match status" value="1"/>
</dbReference>
<evidence type="ECO:0000313" key="3">
    <source>
        <dbReference type="EMBL" id="GFR51210.1"/>
    </source>
</evidence>
<dbReference type="Proteomes" id="UP001054857">
    <property type="component" value="Unassembled WGS sequence"/>
</dbReference>
<name>A0AAD3E023_9CHLO</name>
<sequence>MADADVVRCQLLTIGSRTYRVQGSSASTLTHQPDRGEHVVGTRWQQDEEDDEAALAAECDADMIDESLIQQEGNQFVARLSCDAEVFPFLIGKEGRTRKAIESDTGSQLVIPRRPNPQQQQQQQQGGGAGGAQQGGGGEVLIRG</sequence>
<gene>
    <name evidence="3" type="ORF">Agub_g13536</name>
</gene>
<feature type="compositionally biased region" description="Gly residues" evidence="1">
    <location>
        <begin position="125"/>
        <end position="144"/>
    </location>
</feature>
<dbReference type="SUPFAM" id="SSF54791">
    <property type="entry name" value="Eukaryotic type KH-domain (KH-domain type I)"/>
    <property type="match status" value="1"/>
</dbReference>
<dbReference type="EMBL" id="BMAR01000047">
    <property type="protein sequence ID" value="GFR51210.1"/>
    <property type="molecule type" value="Genomic_DNA"/>
</dbReference>
<dbReference type="InterPro" id="IPR036612">
    <property type="entry name" value="KH_dom_type_1_sf"/>
</dbReference>